<organism evidence="5 6">
    <name type="scientific">Chitinophaga caseinilytica</name>
    <dbReference type="NCBI Taxonomy" id="2267521"/>
    <lineage>
        <taxon>Bacteria</taxon>
        <taxon>Pseudomonadati</taxon>
        <taxon>Bacteroidota</taxon>
        <taxon>Chitinophagia</taxon>
        <taxon>Chitinophagales</taxon>
        <taxon>Chitinophagaceae</taxon>
        <taxon>Chitinophaga</taxon>
    </lineage>
</organism>
<dbReference type="InterPro" id="IPR027385">
    <property type="entry name" value="Beta-barrel_OMP"/>
</dbReference>
<gene>
    <name evidence="5" type="ORF">WJU22_21105</name>
</gene>
<evidence type="ECO:0000256" key="3">
    <source>
        <dbReference type="SAM" id="SignalP"/>
    </source>
</evidence>
<accession>A0ABZ2Z406</accession>
<dbReference type="Gene3D" id="2.40.160.20">
    <property type="match status" value="1"/>
</dbReference>
<dbReference type="RefSeq" id="WP_341840153.1">
    <property type="nucleotide sequence ID" value="NZ_CP149792.1"/>
</dbReference>
<feature type="chain" id="PRO_5046606818" evidence="3">
    <location>
        <begin position="23"/>
        <end position="334"/>
    </location>
</feature>
<dbReference type="EMBL" id="CP150096">
    <property type="protein sequence ID" value="WZN45401.1"/>
    <property type="molecule type" value="Genomic_DNA"/>
</dbReference>
<dbReference type="Proteomes" id="UP001449657">
    <property type="component" value="Chromosome"/>
</dbReference>
<evidence type="ECO:0000313" key="6">
    <source>
        <dbReference type="Proteomes" id="UP001449657"/>
    </source>
</evidence>
<keyword evidence="1 3" id="KW-0732">Signal</keyword>
<evidence type="ECO:0000256" key="1">
    <source>
        <dbReference type="ARBA" id="ARBA00022729"/>
    </source>
</evidence>
<sequence length="334" mass="36518">MNRINHAILGLTALLLAQGAQAQNIPQKMYLKVAGGYFFSVSPGQFPDVGPYPPRDIRNNVNPATGAVTEVFEKVLTGSYGEGVRGGISIGYNFNKNVAIEGTFNYYHSKNNLMTRNVSVFEGLNNDAARIESDGHVNAVDFAPSLVLSPGYEKFNPYVRFGFVVPLWGRLFIETEAMRISRPAGLPLPAGAMVRTDISRKEEIKPNPTIGFQGAMGFNYNVSRRIDVFAEAEYRNVPVRSKSKEVTEYNETNKVVNLQSGQELSQLPGRSISDLSTAERETKYVTVLDEGSNTPTGTSGSKTTYKNDNAPANDLKSYINIGGLGLNAGVRIKF</sequence>
<reference evidence="5 6" key="1">
    <citation type="submission" date="2024-03" db="EMBL/GenBank/DDBJ databases">
        <title>Chitinophaga caseinilytica sp. nov., a casein hydrolysing bacterium isolated from forest soil.</title>
        <authorList>
            <person name="Lee D.S."/>
            <person name="Han D.M."/>
            <person name="Baek J.H."/>
            <person name="Choi D.G."/>
            <person name="Jeon J.H."/>
            <person name="Jeon C.O."/>
        </authorList>
    </citation>
    <scope>NUCLEOTIDE SEQUENCE [LARGE SCALE GENOMIC DNA]</scope>
    <source>
        <strain evidence="5 6">KACC 19118</strain>
    </source>
</reference>
<feature type="compositionally biased region" description="Polar residues" evidence="2">
    <location>
        <begin position="291"/>
        <end position="307"/>
    </location>
</feature>
<dbReference type="Pfam" id="PF13505">
    <property type="entry name" value="OMP_b-brl"/>
    <property type="match status" value="1"/>
</dbReference>
<feature type="signal peptide" evidence="3">
    <location>
        <begin position="1"/>
        <end position="22"/>
    </location>
</feature>
<protein>
    <submittedName>
        <fullName evidence="5">Outer membrane beta-barrel protein</fullName>
    </submittedName>
</protein>
<evidence type="ECO:0000313" key="5">
    <source>
        <dbReference type="EMBL" id="WZN45401.1"/>
    </source>
</evidence>
<proteinExistence type="predicted"/>
<evidence type="ECO:0000259" key="4">
    <source>
        <dbReference type="Pfam" id="PF13505"/>
    </source>
</evidence>
<feature type="domain" description="Outer membrane protein beta-barrel" evidence="4">
    <location>
        <begin position="12"/>
        <end position="237"/>
    </location>
</feature>
<feature type="region of interest" description="Disordered" evidence="2">
    <location>
        <begin position="289"/>
        <end position="308"/>
    </location>
</feature>
<evidence type="ECO:0000256" key="2">
    <source>
        <dbReference type="SAM" id="MobiDB-lite"/>
    </source>
</evidence>
<dbReference type="SUPFAM" id="SSF56925">
    <property type="entry name" value="OMPA-like"/>
    <property type="match status" value="1"/>
</dbReference>
<dbReference type="InterPro" id="IPR011250">
    <property type="entry name" value="OMP/PagP_B-barrel"/>
</dbReference>
<name>A0ABZ2Z406_9BACT</name>
<keyword evidence="6" id="KW-1185">Reference proteome</keyword>